<gene>
    <name evidence="2" type="ORF">ACHAW5_003337</name>
</gene>
<name>A0ABD3NKM1_9STRA</name>
<evidence type="ECO:0000313" key="2">
    <source>
        <dbReference type="EMBL" id="KAL3776431.1"/>
    </source>
</evidence>
<sequence length="426" mass="44976">MTADASSCPSKAPIVVVVDADHDDADADAATNASSTMTINARALRRRRPPGRHRASVPLGMPRCGDGSNYSFLFARPPAVVAEDVAVEDVAVEEVAARDEGERVLIELAGGGACWDDVTCAMQSFLLTYPSFAMDAFGRGPPAPTCTTDTGRCCAAGGSATTRTWGDGTNATSCGVLHVGGGRNLYRTIDLGPRYNFPNPTEVGARRMTYRDAGHDAKISVIGDSAPNPTSFATPSPIGTSNLHDAVLDRVLNGSKSSDDFLVITHDADETSMFYYRMMNGTSVEDASVPDPTLVDEWRTEMNRSVTLAKNRHDNFDVFVMEGSEHCTFGLNVALEYAGFEEWLSSTLADDGGSSVASSPMPTNSPTAVPRAEASSGSHPSKQTPSADEVGDNATTINAVARHSSPGFAIAATIVFALRLLSLRAL</sequence>
<accession>A0ABD3NKM1</accession>
<organism evidence="2 3">
    <name type="scientific">Stephanodiscus triporus</name>
    <dbReference type="NCBI Taxonomy" id="2934178"/>
    <lineage>
        <taxon>Eukaryota</taxon>
        <taxon>Sar</taxon>
        <taxon>Stramenopiles</taxon>
        <taxon>Ochrophyta</taxon>
        <taxon>Bacillariophyta</taxon>
        <taxon>Coscinodiscophyceae</taxon>
        <taxon>Thalassiosirophycidae</taxon>
        <taxon>Stephanodiscales</taxon>
        <taxon>Stephanodiscaceae</taxon>
        <taxon>Stephanodiscus</taxon>
    </lineage>
</organism>
<feature type="compositionally biased region" description="Polar residues" evidence="1">
    <location>
        <begin position="375"/>
        <end position="386"/>
    </location>
</feature>
<evidence type="ECO:0008006" key="4">
    <source>
        <dbReference type="Google" id="ProtNLM"/>
    </source>
</evidence>
<reference evidence="2 3" key="1">
    <citation type="submission" date="2024-10" db="EMBL/GenBank/DDBJ databases">
        <title>Updated reference genomes for cyclostephanoid diatoms.</title>
        <authorList>
            <person name="Roberts W.R."/>
            <person name="Alverson A.J."/>
        </authorList>
    </citation>
    <scope>NUCLEOTIDE SEQUENCE [LARGE SCALE GENOMIC DNA]</scope>
    <source>
        <strain evidence="2 3">AJA276-08</strain>
    </source>
</reference>
<dbReference type="AlphaFoldDB" id="A0ABD3NKM1"/>
<keyword evidence="3" id="KW-1185">Reference proteome</keyword>
<comment type="caution">
    <text evidence="2">The sequence shown here is derived from an EMBL/GenBank/DDBJ whole genome shotgun (WGS) entry which is preliminary data.</text>
</comment>
<evidence type="ECO:0000256" key="1">
    <source>
        <dbReference type="SAM" id="MobiDB-lite"/>
    </source>
</evidence>
<proteinExistence type="predicted"/>
<protein>
    <recommendedName>
        <fullName evidence="4">Feruloyl esterase</fullName>
    </recommendedName>
</protein>
<dbReference type="Proteomes" id="UP001530315">
    <property type="component" value="Unassembled WGS sequence"/>
</dbReference>
<evidence type="ECO:0000313" key="3">
    <source>
        <dbReference type="Proteomes" id="UP001530315"/>
    </source>
</evidence>
<dbReference type="EMBL" id="JALLAZ020001354">
    <property type="protein sequence ID" value="KAL3776431.1"/>
    <property type="molecule type" value="Genomic_DNA"/>
</dbReference>
<feature type="region of interest" description="Disordered" evidence="1">
    <location>
        <begin position="351"/>
        <end position="390"/>
    </location>
</feature>
<feature type="compositionally biased region" description="Polar residues" evidence="1">
    <location>
        <begin position="355"/>
        <end position="367"/>
    </location>
</feature>